<proteinExistence type="inferred from homology"/>
<name>A0A923LU60_9FIRM</name>
<dbReference type="Pfam" id="PF00107">
    <property type="entry name" value="ADH_zinc_N"/>
    <property type="match status" value="1"/>
</dbReference>
<dbReference type="PANTHER" id="PTHR43401:SF2">
    <property type="entry name" value="L-THREONINE 3-DEHYDROGENASE"/>
    <property type="match status" value="1"/>
</dbReference>
<feature type="domain" description="Enoyl reductase (ER)" evidence="5">
    <location>
        <begin position="10"/>
        <end position="313"/>
    </location>
</feature>
<dbReference type="SUPFAM" id="SSF51735">
    <property type="entry name" value="NAD(P)-binding Rossmann-fold domains"/>
    <property type="match status" value="1"/>
</dbReference>
<reference evidence="6" key="1">
    <citation type="submission" date="2020-08" db="EMBL/GenBank/DDBJ databases">
        <title>Genome public.</title>
        <authorList>
            <person name="Liu C."/>
            <person name="Sun Q."/>
        </authorList>
    </citation>
    <scope>NUCLEOTIDE SEQUENCE</scope>
    <source>
        <strain evidence="6">NSJ-28</strain>
    </source>
</reference>
<dbReference type="EMBL" id="JACOPL010000006">
    <property type="protein sequence ID" value="MBC5725348.1"/>
    <property type="molecule type" value="Genomic_DNA"/>
</dbReference>
<evidence type="ECO:0000256" key="4">
    <source>
        <dbReference type="RuleBase" id="RU361277"/>
    </source>
</evidence>
<dbReference type="SUPFAM" id="SSF50129">
    <property type="entry name" value="GroES-like"/>
    <property type="match status" value="1"/>
</dbReference>
<evidence type="ECO:0000256" key="3">
    <source>
        <dbReference type="ARBA" id="ARBA00023002"/>
    </source>
</evidence>
<keyword evidence="1 4" id="KW-0479">Metal-binding</keyword>
<dbReference type="InterPro" id="IPR036291">
    <property type="entry name" value="NAD(P)-bd_dom_sf"/>
</dbReference>
<sequence>MATMKQLWWVDWDQIELREVEIPQVKPNEVKVKVAYAALCATDVHQVTMGVMNSKPPAPLGHEASGTIVELGEQAAAAGYKVGDKVTMFPVSHCGECEWCKKGMTQYCINSKPTGAFAEYVVTDVKTIYKLPDNVELRDYAIVEPTNCCLRAMDLAPIRHGATVCVAGVGGIGSIMLNQILLSGAARITVIDPVPEKRELALSMGAQYAIDPFNEDAVARAMEITDGLGFDYVFEMSGSPKASETPLKILARCGTAVYFAVFPPKFEMPLNLHDLYMKEGRIQTVFTTTTIMNRSINMIERMQTDKIIGKIMPLSEAVESFEVFKTSKYPKILLDCSKP</sequence>
<dbReference type="SMART" id="SM00829">
    <property type="entry name" value="PKS_ER"/>
    <property type="match status" value="1"/>
</dbReference>
<dbReference type="Pfam" id="PF08240">
    <property type="entry name" value="ADH_N"/>
    <property type="match status" value="1"/>
</dbReference>
<accession>A0A923LU60</accession>
<comment type="similarity">
    <text evidence="4">Belongs to the zinc-containing alcohol dehydrogenase family.</text>
</comment>
<dbReference type="PANTHER" id="PTHR43401">
    <property type="entry name" value="L-THREONINE 3-DEHYDROGENASE"/>
    <property type="match status" value="1"/>
</dbReference>
<evidence type="ECO:0000256" key="2">
    <source>
        <dbReference type="ARBA" id="ARBA00022833"/>
    </source>
</evidence>
<protein>
    <submittedName>
        <fullName evidence="6">Alcohol dehydrogenase catalytic domain-containing protein</fullName>
    </submittedName>
</protein>
<evidence type="ECO:0000256" key="1">
    <source>
        <dbReference type="ARBA" id="ARBA00022723"/>
    </source>
</evidence>
<dbReference type="InterPro" id="IPR013149">
    <property type="entry name" value="ADH-like_C"/>
</dbReference>
<dbReference type="Gene3D" id="3.40.50.720">
    <property type="entry name" value="NAD(P)-binding Rossmann-like Domain"/>
    <property type="match status" value="1"/>
</dbReference>
<gene>
    <name evidence="6" type="ORF">H8S45_07735</name>
</gene>
<comment type="caution">
    <text evidence="6">The sequence shown here is derived from an EMBL/GenBank/DDBJ whole genome shotgun (WGS) entry which is preliminary data.</text>
</comment>
<evidence type="ECO:0000313" key="7">
    <source>
        <dbReference type="Proteomes" id="UP000606499"/>
    </source>
</evidence>
<comment type="cofactor">
    <cofactor evidence="4">
        <name>Zn(2+)</name>
        <dbReference type="ChEBI" id="CHEBI:29105"/>
    </cofactor>
</comment>
<dbReference type="InterPro" id="IPR020843">
    <property type="entry name" value="ER"/>
</dbReference>
<organism evidence="6 7">
    <name type="scientific">Agathobaculum faecis</name>
    <dbReference type="NCBI Taxonomy" id="2763013"/>
    <lineage>
        <taxon>Bacteria</taxon>
        <taxon>Bacillati</taxon>
        <taxon>Bacillota</taxon>
        <taxon>Clostridia</taxon>
        <taxon>Eubacteriales</taxon>
        <taxon>Butyricicoccaceae</taxon>
        <taxon>Agathobaculum</taxon>
    </lineage>
</organism>
<keyword evidence="3" id="KW-0560">Oxidoreductase</keyword>
<dbReference type="Proteomes" id="UP000606499">
    <property type="component" value="Unassembled WGS sequence"/>
</dbReference>
<dbReference type="InterPro" id="IPR011032">
    <property type="entry name" value="GroES-like_sf"/>
</dbReference>
<dbReference type="RefSeq" id="WP_159068179.1">
    <property type="nucleotide sequence ID" value="NZ_JACOPL010000006.1"/>
</dbReference>
<dbReference type="AlphaFoldDB" id="A0A923LU60"/>
<dbReference type="GO" id="GO:0016491">
    <property type="term" value="F:oxidoreductase activity"/>
    <property type="evidence" value="ECO:0007669"/>
    <property type="project" value="UniProtKB-KW"/>
</dbReference>
<dbReference type="GO" id="GO:0008270">
    <property type="term" value="F:zinc ion binding"/>
    <property type="evidence" value="ECO:0007669"/>
    <property type="project" value="InterPro"/>
</dbReference>
<evidence type="ECO:0000259" key="5">
    <source>
        <dbReference type="SMART" id="SM00829"/>
    </source>
</evidence>
<evidence type="ECO:0000313" key="6">
    <source>
        <dbReference type="EMBL" id="MBC5725348.1"/>
    </source>
</evidence>
<dbReference type="InterPro" id="IPR013154">
    <property type="entry name" value="ADH-like_N"/>
</dbReference>
<keyword evidence="7" id="KW-1185">Reference proteome</keyword>
<dbReference type="InterPro" id="IPR002328">
    <property type="entry name" value="ADH_Zn_CS"/>
</dbReference>
<dbReference type="Gene3D" id="3.90.180.10">
    <property type="entry name" value="Medium-chain alcohol dehydrogenases, catalytic domain"/>
    <property type="match status" value="1"/>
</dbReference>
<dbReference type="PROSITE" id="PS00059">
    <property type="entry name" value="ADH_ZINC"/>
    <property type="match status" value="1"/>
</dbReference>
<keyword evidence="2 4" id="KW-0862">Zinc</keyword>
<dbReference type="InterPro" id="IPR050129">
    <property type="entry name" value="Zn_alcohol_dh"/>
</dbReference>